<feature type="transmembrane region" description="Helical" evidence="6">
    <location>
        <begin position="167"/>
        <end position="189"/>
    </location>
</feature>
<proteinExistence type="predicted"/>
<evidence type="ECO:0000256" key="6">
    <source>
        <dbReference type="SAM" id="Phobius"/>
    </source>
</evidence>
<comment type="subcellular location">
    <subcellularLocation>
        <location evidence="1">Membrane</location>
        <topology evidence="1">Multi-pass membrane protein</topology>
    </subcellularLocation>
</comment>
<feature type="transmembrane region" description="Helical" evidence="6">
    <location>
        <begin position="137"/>
        <end position="155"/>
    </location>
</feature>
<keyword evidence="2" id="KW-0813">Transport</keyword>
<feature type="transmembrane region" description="Helical" evidence="6">
    <location>
        <begin position="44"/>
        <end position="67"/>
    </location>
</feature>
<keyword evidence="9" id="KW-1185">Reference proteome</keyword>
<feature type="transmembrane region" description="Helical" evidence="6">
    <location>
        <begin position="234"/>
        <end position="253"/>
    </location>
</feature>
<dbReference type="InterPro" id="IPR036259">
    <property type="entry name" value="MFS_trans_sf"/>
</dbReference>
<dbReference type="InterPro" id="IPR011701">
    <property type="entry name" value="MFS"/>
</dbReference>
<dbReference type="PROSITE" id="PS50850">
    <property type="entry name" value="MFS"/>
    <property type="match status" value="1"/>
</dbReference>
<dbReference type="Pfam" id="PF07690">
    <property type="entry name" value="MFS_1"/>
    <property type="match status" value="1"/>
</dbReference>
<evidence type="ECO:0000256" key="1">
    <source>
        <dbReference type="ARBA" id="ARBA00004141"/>
    </source>
</evidence>
<dbReference type="Gene3D" id="1.20.1250.20">
    <property type="entry name" value="MFS general substrate transporter like domains"/>
    <property type="match status" value="2"/>
</dbReference>
<comment type="caution">
    <text evidence="8">The sequence shown here is derived from an EMBL/GenBank/DDBJ whole genome shotgun (WGS) entry which is preliminary data.</text>
</comment>
<dbReference type="InterPro" id="IPR020846">
    <property type="entry name" value="MFS_dom"/>
</dbReference>
<evidence type="ECO:0000256" key="5">
    <source>
        <dbReference type="ARBA" id="ARBA00023136"/>
    </source>
</evidence>
<evidence type="ECO:0000313" key="8">
    <source>
        <dbReference type="EMBL" id="KAI8575611.1"/>
    </source>
</evidence>
<evidence type="ECO:0000256" key="3">
    <source>
        <dbReference type="ARBA" id="ARBA00022692"/>
    </source>
</evidence>
<evidence type="ECO:0000313" key="9">
    <source>
        <dbReference type="Proteomes" id="UP001206595"/>
    </source>
</evidence>
<dbReference type="FunFam" id="1.20.1250.20:FF:000018">
    <property type="entry name" value="MFS transporter permease"/>
    <property type="match status" value="1"/>
</dbReference>
<keyword evidence="4 6" id="KW-1133">Transmembrane helix</keyword>
<evidence type="ECO:0000259" key="7">
    <source>
        <dbReference type="PROSITE" id="PS50850"/>
    </source>
</evidence>
<gene>
    <name evidence="8" type="ORF">K450DRAFT_193905</name>
</gene>
<dbReference type="RefSeq" id="XP_051440615.1">
    <property type="nucleotide sequence ID" value="XM_051584477.1"/>
</dbReference>
<name>A0AAD5HAK7_UMBRA</name>
<feature type="transmembrane region" description="Helical" evidence="6">
    <location>
        <begin position="362"/>
        <end position="382"/>
    </location>
</feature>
<protein>
    <recommendedName>
        <fullName evidence="7">Major facilitator superfamily (MFS) profile domain-containing protein</fullName>
    </recommendedName>
</protein>
<evidence type="ECO:0000256" key="4">
    <source>
        <dbReference type="ARBA" id="ARBA00022989"/>
    </source>
</evidence>
<keyword evidence="5 6" id="KW-0472">Membrane</keyword>
<feature type="transmembrane region" description="Helical" evidence="6">
    <location>
        <begin position="105"/>
        <end position="125"/>
    </location>
</feature>
<feature type="transmembrane region" description="Helical" evidence="6">
    <location>
        <begin position="329"/>
        <end position="350"/>
    </location>
</feature>
<sequence length="459" mass="51356">MRKIDWHVLPVLCGFYLLQSIDKGNIGLAKLGGIQDDTHTSGSLFNWAVSMFYLGYVVAEIPCNLALQRINPRWWISSIGLCWGVVVCLMSLTKSFATLSIARCFLGVFEAGVLPASVLITALWYKRSEHALRTAIWFSFSSLGTAVGGLISYGIQSHLVNTSIRPWQWLMIIEGVFTIAWALVSYIICPNVPEKAGFLTENERTFILNRQRLDKTQTSLTFDRRQAIEAILDYKTWFLFCIYFIWQAVNIAFSTFNPSIIAGLGYSNLNAQLLSAPFALFNLLIQLVVSWSSDRFNDRSYHLIACGLLSIVGYVCIVAIPTTPQNSGLLYGLLFFTSFNSGSLTLILGWMTNTIIGHTKRVVASSIIIIGSSLGGFVGSLIYQDGQYSRGHIVNLTLISVALILAAVLRSLLMWENRRRDKLANEDPSLARVENLVEDVDMIVKENFTDKDPRVRYNL</sequence>
<feature type="transmembrane region" description="Helical" evidence="6">
    <location>
        <begin position="273"/>
        <end position="291"/>
    </location>
</feature>
<dbReference type="GO" id="GO:0022857">
    <property type="term" value="F:transmembrane transporter activity"/>
    <property type="evidence" value="ECO:0007669"/>
    <property type="project" value="InterPro"/>
</dbReference>
<feature type="transmembrane region" description="Helical" evidence="6">
    <location>
        <begin position="394"/>
        <end position="413"/>
    </location>
</feature>
<dbReference type="GeneID" id="75909827"/>
<feature type="domain" description="Major facilitator superfamily (MFS) profile" evidence="7">
    <location>
        <begin position="8"/>
        <end position="418"/>
    </location>
</feature>
<keyword evidence="3 6" id="KW-0812">Transmembrane</keyword>
<feature type="transmembrane region" description="Helical" evidence="6">
    <location>
        <begin position="74"/>
        <end position="93"/>
    </location>
</feature>
<dbReference type="PANTHER" id="PTHR43791:SF36">
    <property type="entry name" value="TRANSPORTER, PUTATIVE (AFU_ORTHOLOGUE AFUA_6G08340)-RELATED"/>
    <property type="match status" value="1"/>
</dbReference>
<accession>A0AAD5HAK7</accession>
<dbReference type="Proteomes" id="UP001206595">
    <property type="component" value="Unassembled WGS sequence"/>
</dbReference>
<reference evidence="8" key="2">
    <citation type="journal article" date="2022" name="Proc. Natl. Acad. Sci. U.S.A.">
        <title>Diploid-dominant life cycles characterize the early evolution of Fungi.</title>
        <authorList>
            <person name="Amses K.R."/>
            <person name="Simmons D.R."/>
            <person name="Longcore J.E."/>
            <person name="Mondo S.J."/>
            <person name="Seto K."/>
            <person name="Jeronimo G.H."/>
            <person name="Bonds A.E."/>
            <person name="Quandt C.A."/>
            <person name="Davis W.J."/>
            <person name="Chang Y."/>
            <person name="Federici B.A."/>
            <person name="Kuo A."/>
            <person name="LaButti K."/>
            <person name="Pangilinan J."/>
            <person name="Andreopoulos W."/>
            <person name="Tritt A."/>
            <person name="Riley R."/>
            <person name="Hundley H."/>
            <person name="Johnson J."/>
            <person name="Lipzen A."/>
            <person name="Barry K."/>
            <person name="Lang B.F."/>
            <person name="Cuomo C.A."/>
            <person name="Buchler N.E."/>
            <person name="Grigoriev I.V."/>
            <person name="Spatafora J.W."/>
            <person name="Stajich J.E."/>
            <person name="James T.Y."/>
        </authorList>
    </citation>
    <scope>NUCLEOTIDE SEQUENCE</scope>
    <source>
        <strain evidence="8">AG</strain>
    </source>
</reference>
<feature type="transmembrane region" description="Helical" evidence="6">
    <location>
        <begin position="303"/>
        <end position="323"/>
    </location>
</feature>
<dbReference type="PANTHER" id="PTHR43791">
    <property type="entry name" value="PERMEASE-RELATED"/>
    <property type="match status" value="1"/>
</dbReference>
<organism evidence="8 9">
    <name type="scientific">Umbelopsis ramanniana AG</name>
    <dbReference type="NCBI Taxonomy" id="1314678"/>
    <lineage>
        <taxon>Eukaryota</taxon>
        <taxon>Fungi</taxon>
        <taxon>Fungi incertae sedis</taxon>
        <taxon>Mucoromycota</taxon>
        <taxon>Mucoromycotina</taxon>
        <taxon>Umbelopsidomycetes</taxon>
        <taxon>Umbelopsidales</taxon>
        <taxon>Umbelopsidaceae</taxon>
        <taxon>Umbelopsis</taxon>
    </lineage>
</organism>
<dbReference type="SUPFAM" id="SSF103473">
    <property type="entry name" value="MFS general substrate transporter"/>
    <property type="match status" value="1"/>
</dbReference>
<dbReference type="AlphaFoldDB" id="A0AAD5HAK7"/>
<reference evidence="8" key="1">
    <citation type="submission" date="2021-06" db="EMBL/GenBank/DDBJ databases">
        <authorList>
            <consortium name="DOE Joint Genome Institute"/>
            <person name="Mondo S.J."/>
            <person name="Amses K.R."/>
            <person name="Simmons D.R."/>
            <person name="Longcore J.E."/>
            <person name="Seto K."/>
            <person name="Alves G.H."/>
            <person name="Bonds A.E."/>
            <person name="Quandt C.A."/>
            <person name="Davis W.J."/>
            <person name="Chang Y."/>
            <person name="Letcher P.M."/>
            <person name="Powell M.J."/>
            <person name="Kuo A."/>
            <person name="Labutti K."/>
            <person name="Pangilinan J."/>
            <person name="Andreopoulos W."/>
            <person name="Tritt A."/>
            <person name="Riley R."/>
            <person name="Hundley H."/>
            <person name="Johnson J."/>
            <person name="Lipzen A."/>
            <person name="Barry K."/>
            <person name="Berbee M.L."/>
            <person name="Buchler N.E."/>
            <person name="Grigoriev I.V."/>
            <person name="Spatafora J.W."/>
            <person name="Stajich J.E."/>
            <person name="James T.Y."/>
        </authorList>
    </citation>
    <scope>NUCLEOTIDE SEQUENCE</scope>
    <source>
        <strain evidence="8">AG</strain>
    </source>
</reference>
<evidence type="ECO:0000256" key="2">
    <source>
        <dbReference type="ARBA" id="ARBA00022448"/>
    </source>
</evidence>
<dbReference type="GO" id="GO:0016020">
    <property type="term" value="C:membrane"/>
    <property type="evidence" value="ECO:0007669"/>
    <property type="project" value="UniProtKB-SubCell"/>
</dbReference>
<dbReference type="EMBL" id="MU620975">
    <property type="protein sequence ID" value="KAI8575611.1"/>
    <property type="molecule type" value="Genomic_DNA"/>
</dbReference>